<dbReference type="Proteomes" id="UP000642809">
    <property type="component" value="Unassembled WGS sequence"/>
</dbReference>
<dbReference type="SUPFAM" id="SSF51126">
    <property type="entry name" value="Pectin lyase-like"/>
    <property type="match status" value="2"/>
</dbReference>
<organism evidence="2 3">
    <name type="scientific">Mongoliitalea lutea</name>
    <dbReference type="NCBI Taxonomy" id="849756"/>
    <lineage>
        <taxon>Bacteria</taxon>
        <taxon>Pseudomonadati</taxon>
        <taxon>Bacteroidota</taxon>
        <taxon>Cytophagia</taxon>
        <taxon>Cytophagales</taxon>
        <taxon>Cyclobacteriaceae</taxon>
        <taxon>Mongoliitalea</taxon>
    </lineage>
</organism>
<protein>
    <recommendedName>
        <fullName evidence="1">Right handed beta helix domain-containing protein</fullName>
    </recommendedName>
</protein>
<feature type="domain" description="Right handed beta helix" evidence="1">
    <location>
        <begin position="179"/>
        <end position="340"/>
    </location>
</feature>
<evidence type="ECO:0000313" key="3">
    <source>
        <dbReference type="Proteomes" id="UP000642809"/>
    </source>
</evidence>
<reference evidence="2" key="1">
    <citation type="journal article" date="2014" name="Int. J. Syst. Evol. Microbiol.">
        <title>Complete genome sequence of Corynebacterium casei LMG S-19264T (=DSM 44701T), isolated from a smear-ripened cheese.</title>
        <authorList>
            <consortium name="US DOE Joint Genome Institute (JGI-PGF)"/>
            <person name="Walter F."/>
            <person name="Albersmeier A."/>
            <person name="Kalinowski J."/>
            <person name="Ruckert C."/>
        </authorList>
    </citation>
    <scope>NUCLEOTIDE SEQUENCE</scope>
    <source>
        <strain evidence="2">KCTC 23224</strain>
    </source>
</reference>
<proteinExistence type="predicted"/>
<reference evidence="2" key="2">
    <citation type="submission" date="2020-09" db="EMBL/GenBank/DDBJ databases">
        <authorList>
            <person name="Sun Q."/>
            <person name="Kim S."/>
        </authorList>
    </citation>
    <scope>NUCLEOTIDE SEQUENCE</scope>
    <source>
        <strain evidence="2">KCTC 23224</strain>
    </source>
</reference>
<gene>
    <name evidence="2" type="ORF">GCM10008106_10360</name>
</gene>
<dbReference type="RefSeq" id="WP_189579413.1">
    <property type="nucleotide sequence ID" value="NZ_BMYF01000005.1"/>
</dbReference>
<keyword evidence="3" id="KW-1185">Reference proteome</keyword>
<dbReference type="SMART" id="SM00710">
    <property type="entry name" value="PbH1"/>
    <property type="match status" value="8"/>
</dbReference>
<evidence type="ECO:0000259" key="1">
    <source>
        <dbReference type="Pfam" id="PF13229"/>
    </source>
</evidence>
<dbReference type="EMBL" id="BMYF01000005">
    <property type="protein sequence ID" value="GHB31491.1"/>
    <property type="molecule type" value="Genomic_DNA"/>
</dbReference>
<name>A0A8J3G4S9_9BACT</name>
<dbReference type="InterPro" id="IPR006626">
    <property type="entry name" value="PbH1"/>
</dbReference>
<dbReference type="InterPro" id="IPR011050">
    <property type="entry name" value="Pectin_lyase_fold/virulence"/>
</dbReference>
<dbReference type="AlphaFoldDB" id="A0A8J3G4S9"/>
<dbReference type="Pfam" id="PF13229">
    <property type="entry name" value="Beta_helix"/>
    <property type="match status" value="1"/>
</dbReference>
<evidence type="ECO:0000313" key="2">
    <source>
        <dbReference type="EMBL" id="GHB31491.1"/>
    </source>
</evidence>
<dbReference type="InterPro" id="IPR012334">
    <property type="entry name" value="Pectin_lyas_fold"/>
</dbReference>
<accession>A0A8J3G4S9</accession>
<dbReference type="Gene3D" id="2.160.20.10">
    <property type="entry name" value="Single-stranded right-handed beta-helix, Pectin lyase-like"/>
    <property type="match status" value="1"/>
</dbReference>
<dbReference type="InterPro" id="IPR039448">
    <property type="entry name" value="Beta_helix"/>
</dbReference>
<comment type="caution">
    <text evidence="2">The sequence shown here is derived from an EMBL/GenBank/DDBJ whole genome shotgun (WGS) entry which is preliminary data.</text>
</comment>
<sequence>MDRRKFLKVATIAGVSSFFDFSPVLADSSFDYPRPELILEKVKQVPNFAELKKVAEDHYAVVFEKSATDGLYKIQNGLPIRIINTSINLDWIDEHAKTETIQRIIELNRQEKLQYAIYLGNGTISLSETLYCDNQIFWGDCKVIPDVNNQNFVLKIIGNHNVLMDLEFFEETYTRTLLEVKGSDNLVENCHFRKERKSTANRVIYSDRFLWLSDPKGRRNKITSCTFNNGRIGTYLEGNYTVTNCEVSNCITGLLLRPSSNGSEISYNRIFDNNVNNHSGADGILAQRNVTNLHIHHNSIFNSGEHGIYFQGDNSLIEKNTVNFNHKSGIKLASYSNNLFLHSSKAIENYLGNNIIVKDNNCDNNCKHTKDQTNAGIYLQAPLINIHVINNSCSFNTYGIRSTSLGRLKTEEFSTKAILKDLIIEKNEAFNTSKASLYIEGETGVKIISNRVASLLTNAKSSSHRIQGVVIRDNFIQDRLTLNRANEAKIKNNQMGNLVIISNSRGGNHTIRNNNQK</sequence>